<accession>A0A9D3XUA9</accession>
<proteinExistence type="predicted"/>
<feature type="compositionally biased region" description="Low complexity" evidence="1">
    <location>
        <begin position="15"/>
        <end position="29"/>
    </location>
</feature>
<dbReference type="AlphaFoldDB" id="A0A9D3XUA9"/>
<feature type="region of interest" description="Disordered" evidence="1">
    <location>
        <begin position="1"/>
        <end position="90"/>
    </location>
</feature>
<organism evidence="2 3">
    <name type="scientific">Mauremys mutica</name>
    <name type="common">yellowpond turtle</name>
    <dbReference type="NCBI Taxonomy" id="74926"/>
    <lineage>
        <taxon>Eukaryota</taxon>
        <taxon>Metazoa</taxon>
        <taxon>Chordata</taxon>
        <taxon>Craniata</taxon>
        <taxon>Vertebrata</taxon>
        <taxon>Euteleostomi</taxon>
        <taxon>Archelosauria</taxon>
        <taxon>Testudinata</taxon>
        <taxon>Testudines</taxon>
        <taxon>Cryptodira</taxon>
        <taxon>Durocryptodira</taxon>
        <taxon>Testudinoidea</taxon>
        <taxon>Geoemydidae</taxon>
        <taxon>Geoemydinae</taxon>
        <taxon>Mauremys</taxon>
    </lineage>
</organism>
<gene>
    <name evidence="2" type="ORF">KIL84_018766</name>
</gene>
<evidence type="ECO:0000313" key="3">
    <source>
        <dbReference type="Proteomes" id="UP000827986"/>
    </source>
</evidence>
<dbReference type="EMBL" id="JAHDVG010000463">
    <property type="protein sequence ID" value="KAH1186017.1"/>
    <property type="molecule type" value="Genomic_DNA"/>
</dbReference>
<name>A0A9D3XUA9_9SAUR</name>
<feature type="region of interest" description="Disordered" evidence="1">
    <location>
        <begin position="103"/>
        <end position="127"/>
    </location>
</feature>
<reference evidence="2" key="1">
    <citation type="submission" date="2021-09" db="EMBL/GenBank/DDBJ databases">
        <title>The genome of Mauremys mutica provides insights into the evolution of semi-aquatic lifestyle.</title>
        <authorList>
            <person name="Gong S."/>
            <person name="Gao Y."/>
        </authorList>
    </citation>
    <scope>NUCLEOTIDE SEQUENCE</scope>
    <source>
        <strain evidence="2">MM-2020</strain>
        <tissue evidence="2">Muscle</tissue>
    </source>
</reference>
<keyword evidence="3" id="KW-1185">Reference proteome</keyword>
<sequence length="127" mass="12846">MGSGGGGTSLAARTPRACSSRRLPAAPRRSPLRPPREGSNLLPVQGGHKGRGIAASPARSPGGGGTIRLPGPPASRAPLLPKAPSSSETVGRVLSSLATQWSPLFPSPPGLGGMAGENKGRIWRAHH</sequence>
<evidence type="ECO:0000256" key="1">
    <source>
        <dbReference type="SAM" id="MobiDB-lite"/>
    </source>
</evidence>
<protein>
    <submittedName>
        <fullName evidence="2">Uncharacterized protein</fullName>
    </submittedName>
</protein>
<evidence type="ECO:0000313" key="2">
    <source>
        <dbReference type="EMBL" id="KAH1186017.1"/>
    </source>
</evidence>
<comment type="caution">
    <text evidence="2">The sequence shown here is derived from an EMBL/GenBank/DDBJ whole genome shotgun (WGS) entry which is preliminary data.</text>
</comment>
<dbReference type="Proteomes" id="UP000827986">
    <property type="component" value="Unassembled WGS sequence"/>
</dbReference>